<reference evidence="1 2" key="1">
    <citation type="submission" date="2024-04" db="EMBL/GenBank/DDBJ databases">
        <authorList>
            <person name="Waldvogel A.-M."/>
            <person name="Schoenle A."/>
        </authorList>
    </citation>
    <scope>NUCLEOTIDE SEQUENCE [LARGE SCALE GENOMIC DNA]</scope>
</reference>
<proteinExistence type="predicted"/>
<dbReference type="Proteomes" id="UP001497482">
    <property type="component" value="Chromosome 4"/>
</dbReference>
<accession>A0AAV2LNG5</accession>
<name>A0AAV2LNG5_KNICA</name>
<organism evidence="1 2">
    <name type="scientific">Knipowitschia caucasica</name>
    <name type="common">Caucasian dwarf goby</name>
    <name type="synonym">Pomatoschistus caucasicus</name>
    <dbReference type="NCBI Taxonomy" id="637954"/>
    <lineage>
        <taxon>Eukaryota</taxon>
        <taxon>Metazoa</taxon>
        <taxon>Chordata</taxon>
        <taxon>Craniata</taxon>
        <taxon>Vertebrata</taxon>
        <taxon>Euteleostomi</taxon>
        <taxon>Actinopterygii</taxon>
        <taxon>Neopterygii</taxon>
        <taxon>Teleostei</taxon>
        <taxon>Neoteleostei</taxon>
        <taxon>Acanthomorphata</taxon>
        <taxon>Gobiaria</taxon>
        <taxon>Gobiiformes</taxon>
        <taxon>Gobioidei</taxon>
        <taxon>Gobiidae</taxon>
        <taxon>Gobiinae</taxon>
        <taxon>Knipowitschia</taxon>
    </lineage>
</organism>
<gene>
    <name evidence="1" type="ORF">KC01_LOCUS31478</name>
</gene>
<protein>
    <submittedName>
        <fullName evidence="1">Uncharacterized protein</fullName>
    </submittedName>
</protein>
<dbReference type="EMBL" id="OZ035826">
    <property type="protein sequence ID" value="CAL1603872.1"/>
    <property type="molecule type" value="Genomic_DNA"/>
</dbReference>
<keyword evidence="2" id="KW-1185">Reference proteome</keyword>
<evidence type="ECO:0000313" key="2">
    <source>
        <dbReference type="Proteomes" id="UP001497482"/>
    </source>
</evidence>
<dbReference type="AlphaFoldDB" id="A0AAV2LNG5"/>
<evidence type="ECO:0000313" key="1">
    <source>
        <dbReference type="EMBL" id="CAL1603872.1"/>
    </source>
</evidence>
<sequence>MCVCVRLSGWGCCFPSVRSTLHLPRALCDRPTYITTPSTSVSLYSPSSSSLFPLSHPPSIQLSSLPLLTCFVSPECHDRFSPLSPAHHPLLLSPGLPKHSAVGRANINTLAAEMGIERGPAGERASQKVCASRWRPGPCAGCRMDFGSIVVVTETGADVTLVAGRLAGALIVIVTEMQLDGTSSVAVV</sequence>